<dbReference type="OrthoDB" id="347657at2759"/>
<evidence type="ECO:0000313" key="10">
    <source>
        <dbReference type="EMBL" id="KAG5456690.1"/>
    </source>
</evidence>
<keyword evidence="5" id="KW-0418">Kinase</keyword>
<dbReference type="InterPro" id="IPR011009">
    <property type="entry name" value="Kinase-like_dom_sf"/>
</dbReference>
<evidence type="ECO:0000256" key="6">
    <source>
        <dbReference type="ARBA" id="ARBA00022840"/>
    </source>
</evidence>
<dbReference type="Proteomes" id="UP000673691">
    <property type="component" value="Unassembled WGS sequence"/>
</dbReference>
<evidence type="ECO:0000256" key="3">
    <source>
        <dbReference type="ARBA" id="ARBA00022679"/>
    </source>
</evidence>
<keyword evidence="11" id="KW-1185">Reference proteome</keyword>
<dbReference type="Gene3D" id="1.10.510.10">
    <property type="entry name" value="Transferase(Phosphotransferase) domain 1"/>
    <property type="match status" value="1"/>
</dbReference>
<dbReference type="InterPro" id="IPR050236">
    <property type="entry name" value="Ser_Thr_kinase_AGC"/>
</dbReference>
<feature type="domain" description="Protein kinase" evidence="9">
    <location>
        <begin position="1"/>
        <end position="93"/>
    </location>
</feature>
<comment type="caution">
    <text evidence="10">The sequence shown here is derived from an EMBL/GenBank/DDBJ whole genome shotgun (WGS) entry which is preliminary data.</text>
</comment>
<evidence type="ECO:0000256" key="8">
    <source>
        <dbReference type="ARBA" id="ARBA00048679"/>
    </source>
</evidence>
<dbReference type="EC" id="2.7.11.1" evidence="1"/>
<comment type="catalytic activity">
    <reaction evidence="7">
        <text>L-threonyl-[protein] + ATP = O-phospho-L-threonyl-[protein] + ADP + H(+)</text>
        <dbReference type="Rhea" id="RHEA:46608"/>
        <dbReference type="Rhea" id="RHEA-COMP:11060"/>
        <dbReference type="Rhea" id="RHEA-COMP:11605"/>
        <dbReference type="ChEBI" id="CHEBI:15378"/>
        <dbReference type="ChEBI" id="CHEBI:30013"/>
        <dbReference type="ChEBI" id="CHEBI:30616"/>
        <dbReference type="ChEBI" id="CHEBI:61977"/>
        <dbReference type="ChEBI" id="CHEBI:456216"/>
        <dbReference type="EC" id="2.7.11.1"/>
    </reaction>
</comment>
<evidence type="ECO:0000256" key="7">
    <source>
        <dbReference type="ARBA" id="ARBA00047899"/>
    </source>
</evidence>
<keyword evidence="4" id="KW-0547">Nucleotide-binding</keyword>
<comment type="catalytic activity">
    <reaction evidence="8">
        <text>L-seryl-[protein] + ATP = O-phospho-L-seryl-[protein] + ADP + H(+)</text>
        <dbReference type="Rhea" id="RHEA:17989"/>
        <dbReference type="Rhea" id="RHEA-COMP:9863"/>
        <dbReference type="Rhea" id="RHEA-COMP:11604"/>
        <dbReference type="ChEBI" id="CHEBI:15378"/>
        <dbReference type="ChEBI" id="CHEBI:29999"/>
        <dbReference type="ChEBI" id="CHEBI:30616"/>
        <dbReference type="ChEBI" id="CHEBI:83421"/>
        <dbReference type="ChEBI" id="CHEBI:456216"/>
        <dbReference type="EC" id="2.7.11.1"/>
    </reaction>
</comment>
<dbReference type="GO" id="GO:0035556">
    <property type="term" value="P:intracellular signal transduction"/>
    <property type="evidence" value="ECO:0007669"/>
    <property type="project" value="TreeGrafter"/>
</dbReference>
<evidence type="ECO:0000256" key="4">
    <source>
        <dbReference type="ARBA" id="ARBA00022741"/>
    </source>
</evidence>
<keyword evidence="3" id="KW-0808">Transferase</keyword>
<evidence type="ECO:0000259" key="9">
    <source>
        <dbReference type="PROSITE" id="PS50011"/>
    </source>
</evidence>
<keyword evidence="6" id="KW-0067">ATP-binding</keyword>
<evidence type="ECO:0000256" key="2">
    <source>
        <dbReference type="ARBA" id="ARBA00022527"/>
    </source>
</evidence>
<evidence type="ECO:0000256" key="1">
    <source>
        <dbReference type="ARBA" id="ARBA00012513"/>
    </source>
</evidence>
<dbReference type="EMBL" id="JAEFCI010011324">
    <property type="protein sequence ID" value="KAG5456690.1"/>
    <property type="molecule type" value="Genomic_DNA"/>
</dbReference>
<gene>
    <name evidence="10" type="ORF">BJ554DRAFT_3496</name>
</gene>
<dbReference type="GO" id="GO:0004674">
    <property type="term" value="F:protein serine/threonine kinase activity"/>
    <property type="evidence" value="ECO:0007669"/>
    <property type="project" value="UniProtKB-KW"/>
</dbReference>
<proteinExistence type="predicted"/>
<dbReference type="SUPFAM" id="SSF56112">
    <property type="entry name" value="Protein kinase-like (PK-like)"/>
    <property type="match status" value="1"/>
</dbReference>
<sequence length="93" mass="10534">MLACIKKLGCFNLAAARFYIAEIVAVIEYMHTKQIIHRDLKPEKCVAGWLNSGCLRFREGRSLHEKRLPRLTPRGSRDLTAATIAYALEIFAS</sequence>
<reference evidence="10 11" key="1">
    <citation type="journal article" name="Sci. Rep.">
        <title>Genome-scale phylogenetic analyses confirm Olpidium as the closest living zoosporic fungus to the non-flagellated, terrestrial fungi.</title>
        <authorList>
            <person name="Chang Y."/>
            <person name="Rochon D."/>
            <person name="Sekimoto S."/>
            <person name="Wang Y."/>
            <person name="Chovatia M."/>
            <person name="Sandor L."/>
            <person name="Salamov A."/>
            <person name="Grigoriev I.V."/>
            <person name="Stajich J.E."/>
            <person name="Spatafora J.W."/>
        </authorList>
    </citation>
    <scope>NUCLEOTIDE SEQUENCE [LARGE SCALE GENOMIC DNA]</scope>
    <source>
        <strain evidence="10">S191</strain>
    </source>
</reference>
<dbReference type="Pfam" id="PF00069">
    <property type="entry name" value="Pkinase"/>
    <property type="match status" value="1"/>
</dbReference>
<evidence type="ECO:0000256" key="5">
    <source>
        <dbReference type="ARBA" id="ARBA00022777"/>
    </source>
</evidence>
<keyword evidence="2" id="KW-0723">Serine/threonine-protein kinase</keyword>
<evidence type="ECO:0000313" key="11">
    <source>
        <dbReference type="Proteomes" id="UP000673691"/>
    </source>
</evidence>
<organism evidence="10 11">
    <name type="scientific">Olpidium bornovanus</name>
    <dbReference type="NCBI Taxonomy" id="278681"/>
    <lineage>
        <taxon>Eukaryota</taxon>
        <taxon>Fungi</taxon>
        <taxon>Fungi incertae sedis</taxon>
        <taxon>Olpidiomycota</taxon>
        <taxon>Olpidiomycotina</taxon>
        <taxon>Olpidiomycetes</taxon>
        <taxon>Olpidiales</taxon>
        <taxon>Olpidiaceae</taxon>
        <taxon>Olpidium</taxon>
    </lineage>
</organism>
<dbReference type="GO" id="GO:0005524">
    <property type="term" value="F:ATP binding"/>
    <property type="evidence" value="ECO:0007669"/>
    <property type="project" value="UniProtKB-KW"/>
</dbReference>
<dbReference type="AlphaFoldDB" id="A0A8H7ZP81"/>
<dbReference type="InterPro" id="IPR000719">
    <property type="entry name" value="Prot_kinase_dom"/>
</dbReference>
<protein>
    <recommendedName>
        <fullName evidence="1">non-specific serine/threonine protein kinase</fullName>
        <ecNumber evidence="1">2.7.11.1</ecNumber>
    </recommendedName>
</protein>
<accession>A0A8H7ZP81</accession>
<dbReference type="PANTHER" id="PTHR24356:SF163">
    <property type="entry name" value="3-PHOSPHOINOSITIDE-DEPENDENT PROTEIN KINASE 1-RELATED"/>
    <property type="match status" value="1"/>
</dbReference>
<name>A0A8H7ZP81_9FUNG</name>
<dbReference type="PANTHER" id="PTHR24356">
    <property type="entry name" value="SERINE/THREONINE-PROTEIN KINASE"/>
    <property type="match status" value="1"/>
</dbReference>
<dbReference type="PROSITE" id="PS50011">
    <property type="entry name" value="PROTEIN_KINASE_DOM"/>
    <property type="match status" value="1"/>
</dbReference>